<dbReference type="AlphaFoldDB" id="A0A8J2L529"/>
<dbReference type="Proteomes" id="UP000708208">
    <property type="component" value="Unassembled WGS sequence"/>
</dbReference>
<name>A0A8J2L529_9HEXA</name>
<proteinExistence type="predicted"/>
<reference evidence="1" key="1">
    <citation type="submission" date="2021-06" db="EMBL/GenBank/DDBJ databases">
        <authorList>
            <person name="Hodson N. C."/>
            <person name="Mongue J. A."/>
            <person name="Jaron S. K."/>
        </authorList>
    </citation>
    <scope>NUCLEOTIDE SEQUENCE</scope>
</reference>
<evidence type="ECO:0000313" key="2">
    <source>
        <dbReference type="Proteomes" id="UP000708208"/>
    </source>
</evidence>
<protein>
    <submittedName>
        <fullName evidence="1">Uncharacterized protein</fullName>
    </submittedName>
</protein>
<accession>A0A8J2L529</accession>
<keyword evidence="2" id="KW-1185">Reference proteome</keyword>
<organism evidence="1 2">
    <name type="scientific">Allacma fusca</name>
    <dbReference type="NCBI Taxonomy" id="39272"/>
    <lineage>
        <taxon>Eukaryota</taxon>
        <taxon>Metazoa</taxon>
        <taxon>Ecdysozoa</taxon>
        <taxon>Arthropoda</taxon>
        <taxon>Hexapoda</taxon>
        <taxon>Collembola</taxon>
        <taxon>Symphypleona</taxon>
        <taxon>Sminthuridae</taxon>
        <taxon>Allacma</taxon>
    </lineage>
</organism>
<feature type="non-terminal residue" evidence="1">
    <location>
        <position position="1"/>
    </location>
</feature>
<sequence>EVPTNEYVPKKIKSKSIEQVRKWLKDFSTEIRLKTPMNGMKLLQQEKCSKTVETVDTEITSLSTESRHGFLSGSHPVRFQ</sequence>
<evidence type="ECO:0000313" key="1">
    <source>
        <dbReference type="EMBL" id="CAG7828933.1"/>
    </source>
</evidence>
<dbReference type="EMBL" id="CAJVCH010549408">
    <property type="protein sequence ID" value="CAG7828933.1"/>
    <property type="molecule type" value="Genomic_DNA"/>
</dbReference>
<comment type="caution">
    <text evidence="1">The sequence shown here is derived from an EMBL/GenBank/DDBJ whole genome shotgun (WGS) entry which is preliminary data.</text>
</comment>
<gene>
    <name evidence="1" type="ORF">AFUS01_LOCUS38826</name>
</gene>